<comment type="caution">
    <text evidence="1">The sequence shown here is derived from an EMBL/GenBank/DDBJ whole genome shotgun (WGS) entry which is preliminary data.</text>
</comment>
<reference evidence="1" key="1">
    <citation type="journal article" date="2023" name="Mol. Plant Microbe Interact.">
        <title>Elucidating the Obligate Nature and Biological Capacity of an Invasive Fungal Corn Pathogen.</title>
        <authorList>
            <person name="MacCready J.S."/>
            <person name="Roggenkamp E.M."/>
            <person name="Gdanetz K."/>
            <person name="Chilvers M.I."/>
        </authorList>
    </citation>
    <scope>NUCLEOTIDE SEQUENCE</scope>
    <source>
        <strain evidence="1">PM02</strain>
    </source>
</reference>
<gene>
    <name evidence="1" type="ORF">P8C59_008940</name>
</gene>
<dbReference type="EMBL" id="JAQQPM010000008">
    <property type="protein sequence ID" value="KAK2074757.1"/>
    <property type="molecule type" value="Genomic_DNA"/>
</dbReference>
<evidence type="ECO:0000313" key="2">
    <source>
        <dbReference type="Proteomes" id="UP001217918"/>
    </source>
</evidence>
<keyword evidence="2" id="KW-1185">Reference proteome</keyword>
<organism evidence="1 2">
    <name type="scientific">Phyllachora maydis</name>
    <dbReference type="NCBI Taxonomy" id="1825666"/>
    <lineage>
        <taxon>Eukaryota</taxon>
        <taxon>Fungi</taxon>
        <taxon>Dikarya</taxon>
        <taxon>Ascomycota</taxon>
        <taxon>Pezizomycotina</taxon>
        <taxon>Sordariomycetes</taxon>
        <taxon>Sordariomycetidae</taxon>
        <taxon>Phyllachorales</taxon>
        <taxon>Phyllachoraceae</taxon>
        <taxon>Phyllachora</taxon>
    </lineage>
</organism>
<evidence type="ECO:0000313" key="1">
    <source>
        <dbReference type="EMBL" id="KAK2074757.1"/>
    </source>
</evidence>
<protein>
    <submittedName>
        <fullName evidence="1">Uncharacterized protein</fullName>
    </submittedName>
</protein>
<dbReference type="AlphaFoldDB" id="A0AAD9IDG8"/>
<proteinExistence type="predicted"/>
<accession>A0AAD9IDG8</accession>
<name>A0AAD9IDG8_9PEZI</name>
<dbReference type="Proteomes" id="UP001217918">
    <property type="component" value="Unassembled WGS sequence"/>
</dbReference>
<sequence>MPQIGDRKSGQPSFASVFGAELEGTSLRESIRGCPSRPTRVVNLRLQRDHLRSASSCRAVPGDYLDICQDRTRFETGIHVISVGIGIESILDIFSSGSPYPHE</sequence>